<organism evidence="1 2">
    <name type="scientific">Rhodoblastus acidophilus</name>
    <name type="common">Rhodopseudomonas acidophila</name>
    <dbReference type="NCBI Taxonomy" id="1074"/>
    <lineage>
        <taxon>Bacteria</taxon>
        <taxon>Pseudomonadati</taxon>
        <taxon>Pseudomonadota</taxon>
        <taxon>Alphaproteobacteria</taxon>
        <taxon>Hyphomicrobiales</taxon>
        <taxon>Rhodoblastaceae</taxon>
        <taxon>Rhodoblastus</taxon>
    </lineage>
</organism>
<reference evidence="2" key="1">
    <citation type="submission" date="2017-06" db="EMBL/GenBank/DDBJ databases">
        <authorList>
            <person name="Varghese N."/>
            <person name="Submissions S."/>
        </authorList>
    </citation>
    <scope>NUCLEOTIDE SEQUENCE [LARGE SCALE GENOMIC DNA]</scope>
    <source>
        <strain evidence="2">DSM 137</strain>
    </source>
</reference>
<keyword evidence="2" id="KW-1185">Reference proteome</keyword>
<accession>A0A212RAR7</accession>
<sequence>MLELTRWAYAGALERTARFYGVTPEQVAETSPQRGATADAHWRACSHARQAAIYLVNTGAGIGQAKIAALLGLTPAAVCLALKDVEDRRDDPAFNEMIFGAMRAMAGRDE</sequence>
<dbReference type="Gene3D" id="1.10.1750.10">
    <property type="match status" value="1"/>
</dbReference>
<evidence type="ECO:0000313" key="2">
    <source>
        <dbReference type="Proteomes" id="UP000198418"/>
    </source>
</evidence>
<dbReference type="AlphaFoldDB" id="A0A212RAR7"/>
<evidence type="ECO:0000313" key="1">
    <source>
        <dbReference type="EMBL" id="SNB69312.1"/>
    </source>
</evidence>
<dbReference type="GO" id="GO:0043565">
    <property type="term" value="F:sequence-specific DNA binding"/>
    <property type="evidence" value="ECO:0007669"/>
    <property type="project" value="InterPro"/>
</dbReference>
<protein>
    <submittedName>
        <fullName evidence="1">Uncharacterized protein</fullName>
    </submittedName>
</protein>
<dbReference type="SUPFAM" id="SSF48295">
    <property type="entry name" value="TrpR-like"/>
    <property type="match status" value="1"/>
</dbReference>
<gene>
    <name evidence="1" type="ORF">SAMN06265338_103197</name>
</gene>
<dbReference type="Proteomes" id="UP000198418">
    <property type="component" value="Unassembled WGS sequence"/>
</dbReference>
<name>A0A212RAR7_RHOAC</name>
<proteinExistence type="predicted"/>
<dbReference type="EMBL" id="FYDG01000003">
    <property type="protein sequence ID" value="SNB69312.1"/>
    <property type="molecule type" value="Genomic_DNA"/>
</dbReference>
<dbReference type="InterPro" id="IPR010921">
    <property type="entry name" value="Trp_repressor/repl_initiator"/>
</dbReference>